<dbReference type="InterPro" id="IPR043147">
    <property type="entry name" value="Penicillin_amidase_A-knob"/>
</dbReference>
<comment type="similarity">
    <text evidence="1">Belongs to the peptidase S45 family.</text>
</comment>
<feature type="signal peptide" evidence="6">
    <location>
        <begin position="1"/>
        <end position="28"/>
    </location>
</feature>
<dbReference type="PANTHER" id="PTHR34218:SF4">
    <property type="entry name" value="ACYL-HOMOSERINE LACTONE ACYLASE QUIP"/>
    <property type="match status" value="1"/>
</dbReference>
<evidence type="ECO:0000256" key="3">
    <source>
        <dbReference type="ARBA" id="ARBA00023145"/>
    </source>
</evidence>
<dbReference type="PANTHER" id="PTHR34218">
    <property type="entry name" value="PEPTIDASE S45 PENICILLIN AMIDASE"/>
    <property type="match status" value="1"/>
</dbReference>
<name>A0A1H5BJ28_9BRAD</name>
<dbReference type="Pfam" id="PF01804">
    <property type="entry name" value="Penicil_amidase"/>
    <property type="match status" value="1"/>
</dbReference>
<evidence type="ECO:0000313" key="8">
    <source>
        <dbReference type="Proteomes" id="UP000183208"/>
    </source>
</evidence>
<keyword evidence="5" id="KW-0106">Calcium</keyword>
<dbReference type="GO" id="GO:0016811">
    <property type="term" value="F:hydrolase activity, acting on carbon-nitrogen (but not peptide) bonds, in linear amides"/>
    <property type="evidence" value="ECO:0007669"/>
    <property type="project" value="InterPro"/>
</dbReference>
<evidence type="ECO:0000256" key="4">
    <source>
        <dbReference type="PIRSR" id="PIRSR001227-1"/>
    </source>
</evidence>
<gene>
    <name evidence="7" type="ORF">SAMN05444171_4396</name>
</gene>
<evidence type="ECO:0000256" key="5">
    <source>
        <dbReference type="PIRSR" id="PIRSR001227-2"/>
    </source>
</evidence>
<evidence type="ECO:0000256" key="6">
    <source>
        <dbReference type="SAM" id="SignalP"/>
    </source>
</evidence>
<dbReference type="Gene3D" id="1.10.1400.10">
    <property type="match status" value="1"/>
</dbReference>
<dbReference type="InterPro" id="IPR002692">
    <property type="entry name" value="S45"/>
</dbReference>
<protein>
    <submittedName>
        <fullName evidence="7">Penicillin amidase</fullName>
    </submittedName>
</protein>
<proteinExistence type="inferred from homology"/>
<dbReference type="GO" id="GO:0017000">
    <property type="term" value="P:antibiotic biosynthetic process"/>
    <property type="evidence" value="ECO:0007669"/>
    <property type="project" value="InterPro"/>
</dbReference>
<dbReference type="InterPro" id="IPR014395">
    <property type="entry name" value="Pen/GL7ACA/AHL_acylase"/>
</dbReference>
<comment type="cofactor">
    <cofactor evidence="5">
        <name>Ca(2+)</name>
        <dbReference type="ChEBI" id="CHEBI:29108"/>
    </cofactor>
    <text evidence="5">Binds 1 Ca(2+) ion per dimer.</text>
</comment>
<evidence type="ECO:0000256" key="1">
    <source>
        <dbReference type="ARBA" id="ARBA00006586"/>
    </source>
</evidence>
<keyword evidence="3" id="KW-0865">Zymogen</keyword>
<dbReference type="InterPro" id="IPR023343">
    <property type="entry name" value="Penicillin_amidase_dom1"/>
</dbReference>
<evidence type="ECO:0000313" key="7">
    <source>
        <dbReference type="EMBL" id="SED53990.1"/>
    </source>
</evidence>
<keyword evidence="5" id="KW-0479">Metal-binding</keyword>
<accession>A0A1H5BJ28</accession>
<keyword evidence="6" id="KW-0732">Signal</keyword>
<keyword evidence="2" id="KW-0378">Hydrolase</keyword>
<dbReference type="CDD" id="cd03747">
    <property type="entry name" value="Ntn_PGA_like"/>
    <property type="match status" value="1"/>
</dbReference>
<dbReference type="EMBL" id="FNTI01000001">
    <property type="protein sequence ID" value="SED53990.1"/>
    <property type="molecule type" value="Genomic_DNA"/>
</dbReference>
<feature type="binding site" evidence="5">
    <location>
        <position position="348"/>
    </location>
    <ligand>
        <name>Ca(2+)</name>
        <dbReference type="ChEBI" id="CHEBI:29108"/>
    </ligand>
</feature>
<dbReference type="Gene3D" id="2.30.120.10">
    <property type="match status" value="1"/>
</dbReference>
<dbReference type="SUPFAM" id="SSF56235">
    <property type="entry name" value="N-terminal nucleophile aminohydrolases (Ntn hydrolases)"/>
    <property type="match status" value="1"/>
</dbReference>
<dbReference type="InterPro" id="IPR043146">
    <property type="entry name" value="Penicillin_amidase_N_B-knob"/>
</dbReference>
<organism evidence="7 8">
    <name type="scientific">Bradyrhizobium lablabi</name>
    <dbReference type="NCBI Taxonomy" id="722472"/>
    <lineage>
        <taxon>Bacteria</taxon>
        <taxon>Pseudomonadati</taxon>
        <taxon>Pseudomonadota</taxon>
        <taxon>Alphaproteobacteria</taxon>
        <taxon>Hyphomicrobiales</taxon>
        <taxon>Nitrobacteraceae</taxon>
        <taxon>Bradyrhizobium</taxon>
    </lineage>
</organism>
<dbReference type="GO" id="GO:0046872">
    <property type="term" value="F:metal ion binding"/>
    <property type="evidence" value="ECO:0007669"/>
    <property type="project" value="UniProtKB-KW"/>
</dbReference>
<evidence type="ECO:0000256" key="2">
    <source>
        <dbReference type="ARBA" id="ARBA00022801"/>
    </source>
</evidence>
<dbReference type="PIRSF" id="PIRSF001227">
    <property type="entry name" value="Pen_acylase"/>
    <property type="match status" value="1"/>
</dbReference>
<dbReference type="Gene3D" id="3.60.20.10">
    <property type="entry name" value="Glutamine Phosphoribosylpyrophosphate, subunit 1, domain 1"/>
    <property type="match status" value="1"/>
</dbReference>
<dbReference type="InterPro" id="IPR029055">
    <property type="entry name" value="Ntn_hydrolases_N"/>
</dbReference>
<feature type="chain" id="PRO_5010271042" evidence="6">
    <location>
        <begin position="29"/>
        <end position="866"/>
    </location>
</feature>
<dbReference type="Proteomes" id="UP000183208">
    <property type="component" value="Unassembled WGS sequence"/>
</dbReference>
<reference evidence="7 8" key="1">
    <citation type="submission" date="2016-10" db="EMBL/GenBank/DDBJ databases">
        <authorList>
            <person name="de Groot N.N."/>
        </authorList>
    </citation>
    <scope>NUCLEOTIDE SEQUENCE [LARGE SCALE GENOMIC DNA]</scope>
    <source>
        <strain evidence="7 8">GAS522</strain>
    </source>
</reference>
<feature type="active site" description="Nucleophile" evidence="4">
    <location>
        <position position="276"/>
    </location>
</feature>
<sequence length="866" mass="94869">MNKNLKQAARPLLLAAAMAMTAGSAAVARDQEALSSAARLSSSSVAGLKAPGKILVDVWGIPHIYAANERDLFFLQGFNAARDRLWQIDLWRKRGLGLLARDFGPAYVEQDRALRLFLYRGDMTTEWGSYGPKARDYAEAFVAGVNAYVADVRSGSRPRPVEFKIAGTMPDLWTADDVVRIRSHGLTRNVASEVRRARVACAAGLETDRLRVKLQPPWTTKIPDGLDPCSIPKDVLAAYLLATRPVAFARPGEKAASLDLDTLLAQADEQRDTIGSNNWVVAPARSATGRPILANDPHREHSVPSLRYIVGLNAPGLSVIGAGEPALPGISIGHNGTIAFGLTIFNVDQEDLYVYELNPADKNQYRYRDGWETMRVVHETAEVKGEAPRDIELKFTRHGPVVFVDAENKRAFAIRSVWSEPGTSAYFGSSDYMTAKDWNGFLAAMRRWGAPSENQVYADVKGNIGWVAAGKTPRRVNYDGLLPVPGDGRYEWQGFLGLDELPRVYRPEQGWFATANQMNLPDGYPVAERKVGFEWSDEARWQRIVEVLKANSKMTLADAMDLQNDDTSMLARRLVVLLKPLSSEDPNVKKGLELLKAWDARDTADSAAAAVFEVWIANHLGSTLVKAIAPKVVDIIAPDPASISAIVAALESSGDLLGPDPAATRDRVLRDSLGTAIAEVAGRLGPDSSGWAWGKLHKAQFDHALSPLADTATVPQLNVGPLALGGAANVPRAATYRRTDYQLTAGASFRMVLDVGNWDASRAINTPRAIRRSLQRALSRPRPAVGGRPICSAALQPRRRRSRDVGSDHPDAAMSVQGRSALRLHDAPQHHRVEPARKCGRIFRQLAVEDLRLLQQQQRQIRDRIA</sequence>
<dbReference type="AlphaFoldDB" id="A0A1H5BJ28"/>
<dbReference type="Gene3D" id="1.10.439.10">
    <property type="entry name" value="Penicillin Amidohydrolase, domain 1"/>
    <property type="match status" value="1"/>
</dbReference>
<feature type="binding site" evidence="5">
    <location>
        <position position="351"/>
    </location>
    <ligand>
        <name>Ca(2+)</name>
        <dbReference type="ChEBI" id="CHEBI:29108"/>
    </ligand>
</feature>